<keyword evidence="5 8" id="KW-1015">Disulfide bond</keyword>
<keyword evidence="3 7" id="KW-0274">FAD</keyword>
<feature type="binding site" evidence="7">
    <location>
        <begin position="216"/>
        <end position="231"/>
    </location>
    <ligand>
        <name>FAD</name>
        <dbReference type="ChEBI" id="CHEBI:57692"/>
    </ligand>
</feature>
<reference evidence="10 11" key="1">
    <citation type="journal article" date="2021" name="Sci. Rep.">
        <title>The distribution of antibiotic resistance genes in chicken gut microbiota commensals.</title>
        <authorList>
            <person name="Juricova H."/>
            <person name="Matiasovicova J."/>
            <person name="Kubasova T."/>
            <person name="Cejkova D."/>
            <person name="Rychlik I."/>
        </authorList>
    </citation>
    <scope>NUCLEOTIDE SEQUENCE [LARGE SCALE GENOMIC DNA]</scope>
    <source>
        <strain evidence="10 11">An819</strain>
    </source>
</reference>
<evidence type="ECO:0000256" key="7">
    <source>
        <dbReference type="PIRSR" id="PIRSR000238-1"/>
    </source>
</evidence>
<dbReference type="InterPro" id="IPR050097">
    <property type="entry name" value="Ferredoxin-NADP_redctase_2"/>
</dbReference>
<dbReference type="InterPro" id="IPR008255">
    <property type="entry name" value="Pyr_nucl-diS_OxRdtase_2_AS"/>
</dbReference>
<dbReference type="PROSITE" id="PS51354">
    <property type="entry name" value="GLUTAREDOXIN_2"/>
    <property type="match status" value="1"/>
</dbReference>
<dbReference type="NCBIfam" id="TIGR03140">
    <property type="entry name" value="AhpF"/>
    <property type="match status" value="1"/>
</dbReference>
<evidence type="ECO:0000313" key="10">
    <source>
        <dbReference type="EMBL" id="MBM6662203.1"/>
    </source>
</evidence>
<dbReference type="GO" id="GO:0102039">
    <property type="term" value="F:NADH-dependent peroxiredoxin activity"/>
    <property type="evidence" value="ECO:0007669"/>
    <property type="project" value="InterPro"/>
</dbReference>
<sequence length="521" mass="53825">MLDRDILEQVKTLLAGLKSHYVLRAVLSPGHEKAGELEGFLTDFCSCSPMLELQTDAADGGRLEFAIVKDGAPTGITFRGIPGGHEFTSLLLALLNADGTGKNLPDGAVAARIRALKGPVRLRTYMSLSCTNCPDVVQALNVVTLLGTDVEHEIVDGGLWQDEVAALGIQGVPSVFADGELLHVGRGDLGVLLDELEAKYGSEGAAQAEPVERRFDVVVVGGGPAGASAAIYSARKGLSVAVVAGRIGGQVNDTVGIENLISVPATTGASLAAALQEHIGAYPIEVFANRSVEGADFSQPLKSVKAKGGETFVAPAVIIATGASWRRLGVEGESEYIGRGVAFCPHCDGPFYKGRHVAVIGGGNSGIEAAIDLAGICSRVTVLEFAAELRADTVLQDKARSLGNVEILTSRQTVRVVGDGKKVTAIDVRDLNTGEVSTLPLDGVFVQIGLVPASGPFAGLVDINRRGEIVTDGAGRSSVPGVYAAGDVADVPFKQIVIAMGDGATAALSAFDDRVRGVLGS</sequence>
<comment type="cofactor">
    <cofactor evidence="7">
        <name>FAD</name>
        <dbReference type="ChEBI" id="CHEBI:57692"/>
    </cofactor>
    <text evidence="7">Binds 1 FAD per subunit.</text>
</comment>
<dbReference type="InterPro" id="IPR012081">
    <property type="entry name" value="Alkyl_hydroperoxide_Rdtase_suF"/>
</dbReference>
<dbReference type="GO" id="GO:0016668">
    <property type="term" value="F:oxidoreductase activity, acting on a sulfur group of donors, NAD(P) as acceptor"/>
    <property type="evidence" value="ECO:0007669"/>
    <property type="project" value="UniProtKB-ARBA"/>
</dbReference>
<dbReference type="RefSeq" id="WP_205110425.1">
    <property type="nucleotide sequence ID" value="NZ_JACJJL010000017.1"/>
</dbReference>
<dbReference type="GO" id="GO:0050660">
    <property type="term" value="F:flavin adenine dinucleotide binding"/>
    <property type="evidence" value="ECO:0007669"/>
    <property type="project" value="InterPro"/>
</dbReference>
<keyword evidence="2" id="KW-0285">Flavoprotein</keyword>
<dbReference type="InterPro" id="IPR023753">
    <property type="entry name" value="FAD/NAD-binding_dom"/>
</dbReference>
<dbReference type="PRINTS" id="PR00368">
    <property type="entry name" value="FADPNR"/>
</dbReference>
<evidence type="ECO:0000256" key="3">
    <source>
        <dbReference type="ARBA" id="ARBA00022827"/>
    </source>
</evidence>
<feature type="binding site" evidence="7">
    <location>
        <begin position="356"/>
        <end position="370"/>
    </location>
    <ligand>
        <name>NAD(+)</name>
        <dbReference type="ChEBI" id="CHEBI:57540"/>
    </ligand>
</feature>
<evidence type="ECO:0000259" key="9">
    <source>
        <dbReference type="Pfam" id="PF07992"/>
    </source>
</evidence>
<keyword evidence="4" id="KW-0560">Oxidoreductase</keyword>
<dbReference type="EMBL" id="JACJJL010000017">
    <property type="protein sequence ID" value="MBM6662203.1"/>
    <property type="molecule type" value="Genomic_DNA"/>
</dbReference>
<evidence type="ECO:0000256" key="1">
    <source>
        <dbReference type="ARBA" id="ARBA00009333"/>
    </source>
</evidence>
<comment type="similarity">
    <text evidence="1">Belongs to the class-II pyridine nucleotide-disulfide oxidoreductase family.</text>
</comment>
<dbReference type="CDD" id="cd02974">
    <property type="entry name" value="AhpF_NTD_N"/>
    <property type="match status" value="1"/>
</dbReference>
<dbReference type="InterPro" id="IPR044142">
    <property type="entry name" value="AhpF_NTD_N"/>
</dbReference>
<dbReference type="AlphaFoldDB" id="A0A938WNQ2"/>
<organism evidence="10 11">
    <name type="scientific">Marseilla massiliensis</name>
    <dbReference type="NCBI Taxonomy" id="1841864"/>
    <lineage>
        <taxon>Bacteria</taxon>
        <taxon>Pseudomonadati</taxon>
        <taxon>Bacteroidota</taxon>
        <taxon>Bacteroidia</taxon>
        <taxon>Bacteroidales</taxon>
        <taxon>Prevotellaceae</taxon>
        <taxon>Marseilla</taxon>
    </lineage>
</organism>
<dbReference type="PRINTS" id="PR00469">
    <property type="entry name" value="PNDRDTASEII"/>
</dbReference>
<dbReference type="GO" id="GO:0051287">
    <property type="term" value="F:NAD binding"/>
    <property type="evidence" value="ECO:0007669"/>
    <property type="project" value="InterPro"/>
</dbReference>
<evidence type="ECO:0000256" key="4">
    <source>
        <dbReference type="ARBA" id="ARBA00023002"/>
    </source>
</evidence>
<dbReference type="SUPFAM" id="SSF52833">
    <property type="entry name" value="Thioredoxin-like"/>
    <property type="match status" value="2"/>
</dbReference>
<dbReference type="PANTHER" id="PTHR48105">
    <property type="entry name" value="THIOREDOXIN REDUCTASE 1-RELATED-RELATED"/>
    <property type="match status" value="1"/>
</dbReference>
<dbReference type="Pfam" id="PF07992">
    <property type="entry name" value="Pyr_redox_2"/>
    <property type="match status" value="1"/>
</dbReference>
<dbReference type="PROSITE" id="PS00573">
    <property type="entry name" value="PYRIDINE_REDOX_2"/>
    <property type="match status" value="1"/>
</dbReference>
<evidence type="ECO:0000256" key="5">
    <source>
        <dbReference type="ARBA" id="ARBA00023157"/>
    </source>
</evidence>
<evidence type="ECO:0000256" key="6">
    <source>
        <dbReference type="ARBA" id="ARBA00023284"/>
    </source>
</evidence>
<evidence type="ECO:0000313" key="11">
    <source>
        <dbReference type="Proteomes" id="UP000764045"/>
    </source>
</evidence>
<comment type="caution">
    <text evidence="10">The sequence shown here is derived from an EMBL/GenBank/DDBJ whole genome shotgun (WGS) entry which is preliminary data.</text>
</comment>
<dbReference type="Proteomes" id="UP000764045">
    <property type="component" value="Unassembled WGS sequence"/>
</dbReference>
<dbReference type="GO" id="GO:0000302">
    <property type="term" value="P:response to reactive oxygen species"/>
    <property type="evidence" value="ECO:0007669"/>
    <property type="project" value="InterPro"/>
</dbReference>
<evidence type="ECO:0000256" key="8">
    <source>
        <dbReference type="PIRSR" id="PIRSR000238-2"/>
    </source>
</evidence>
<keyword evidence="7" id="KW-0521">NADP</keyword>
<gene>
    <name evidence="10" type="primary">ahpF</name>
    <name evidence="10" type="ORF">H6B30_10650</name>
</gene>
<evidence type="ECO:0000256" key="2">
    <source>
        <dbReference type="ARBA" id="ARBA00022630"/>
    </source>
</evidence>
<keyword evidence="6 8" id="KW-0676">Redox-active center</keyword>
<dbReference type="InterPro" id="IPR036188">
    <property type="entry name" value="FAD/NAD-bd_sf"/>
</dbReference>
<dbReference type="Gene3D" id="3.50.50.60">
    <property type="entry name" value="FAD/NAD(P)-binding domain"/>
    <property type="match status" value="2"/>
</dbReference>
<protein>
    <submittedName>
        <fullName evidence="10">Alkyl hydroperoxide reductase subunit F</fullName>
    </submittedName>
</protein>
<dbReference type="Gene3D" id="3.40.30.80">
    <property type="match status" value="1"/>
</dbReference>
<keyword evidence="11" id="KW-1185">Reference proteome</keyword>
<dbReference type="PIRSF" id="PIRSF000238">
    <property type="entry name" value="AhpF"/>
    <property type="match status" value="1"/>
</dbReference>
<feature type="domain" description="FAD/NAD(P)-binding" evidence="9">
    <location>
        <begin position="215"/>
        <end position="503"/>
    </location>
</feature>
<name>A0A938WNQ2_9BACT</name>
<accession>A0A938WNQ2</accession>
<dbReference type="SUPFAM" id="SSF51905">
    <property type="entry name" value="FAD/NAD(P)-binding domain"/>
    <property type="match status" value="1"/>
</dbReference>
<proteinExistence type="inferred from homology"/>
<dbReference type="InterPro" id="IPR036249">
    <property type="entry name" value="Thioredoxin-like_sf"/>
</dbReference>
<keyword evidence="7" id="KW-0520">NAD</keyword>
<feature type="disulfide bond" description="Redox-active" evidence="8">
    <location>
        <begin position="344"/>
        <end position="347"/>
    </location>
</feature>